<protein>
    <submittedName>
        <fullName evidence="1">Uncharacterized protein</fullName>
    </submittedName>
</protein>
<organism evidence="1 2">
    <name type="scientific">Cudoniella acicularis</name>
    <dbReference type="NCBI Taxonomy" id="354080"/>
    <lineage>
        <taxon>Eukaryota</taxon>
        <taxon>Fungi</taxon>
        <taxon>Dikarya</taxon>
        <taxon>Ascomycota</taxon>
        <taxon>Pezizomycotina</taxon>
        <taxon>Leotiomycetes</taxon>
        <taxon>Helotiales</taxon>
        <taxon>Tricladiaceae</taxon>
        <taxon>Cudoniella</taxon>
    </lineage>
</organism>
<sequence>MEGFDDQGHPFSRFPAPRPSYSVFEAHELESRDIEAQNLKAKSIESNTGTGDSKVGTWPDMLVSATAIRFHLHNVAFSSSLSGVDGEEGEGKSIFGFATSGIKVGDGIASILGCPDVLVLRPEGDHHVLVGTASVPGFDEMEAIEGLKPSSELLRDFFLK</sequence>
<dbReference type="Proteomes" id="UP000566819">
    <property type="component" value="Unassembled WGS sequence"/>
</dbReference>
<name>A0A8H4W6M4_9HELO</name>
<dbReference type="AlphaFoldDB" id="A0A8H4W6M4"/>
<evidence type="ECO:0000313" key="2">
    <source>
        <dbReference type="Proteomes" id="UP000566819"/>
    </source>
</evidence>
<evidence type="ECO:0000313" key="1">
    <source>
        <dbReference type="EMBL" id="KAF4633615.1"/>
    </source>
</evidence>
<reference evidence="1 2" key="1">
    <citation type="submission" date="2020-03" db="EMBL/GenBank/DDBJ databases">
        <title>Draft Genome Sequence of Cudoniella acicularis.</title>
        <authorList>
            <person name="Buettner E."/>
            <person name="Kellner H."/>
        </authorList>
    </citation>
    <scope>NUCLEOTIDE SEQUENCE [LARGE SCALE GENOMIC DNA]</scope>
    <source>
        <strain evidence="1 2">DSM 108380</strain>
    </source>
</reference>
<gene>
    <name evidence="1" type="ORF">G7Y89_g4505</name>
</gene>
<proteinExistence type="predicted"/>
<comment type="caution">
    <text evidence="1">The sequence shown here is derived from an EMBL/GenBank/DDBJ whole genome shotgun (WGS) entry which is preliminary data.</text>
</comment>
<accession>A0A8H4W6M4</accession>
<dbReference type="EMBL" id="JAAMPI010000246">
    <property type="protein sequence ID" value="KAF4633615.1"/>
    <property type="molecule type" value="Genomic_DNA"/>
</dbReference>
<keyword evidence="2" id="KW-1185">Reference proteome</keyword>